<comment type="caution">
    <text evidence="1">The sequence shown here is derived from an EMBL/GenBank/DDBJ whole genome shotgun (WGS) entry which is preliminary data.</text>
</comment>
<accession>A0A9Q3YG88</accession>
<protein>
    <submittedName>
        <fullName evidence="1">Uncharacterized protein</fullName>
    </submittedName>
</protein>
<gene>
    <name evidence="1" type="ORF">IB292_01870</name>
</gene>
<evidence type="ECO:0000313" key="1">
    <source>
        <dbReference type="EMBL" id="MCC3803774.1"/>
    </source>
</evidence>
<evidence type="ECO:0000313" key="2">
    <source>
        <dbReference type="Proteomes" id="UP000726777"/>
    </source>
</evidence>
<proteinExistence type="predicted"/>
<dbReference type="RefSeq" id="WP_228085449.1">
    <property type="nucleotide sequence ID" value="NZ_JACVHL010000002.1"/>
</dbReference>
<name>A0A9Q3YG88_VIBPH</name>
<sequence length="50" mass="5952">MFTTTFTHLWELVGGDWTTLFWVLLALRVRLTLLVDRTDTVRTWSVRLTL</sequence>
<organism evidence="1 2">
    <name type="scientific">Vibrio parahaemolyticus</name>
    <dbReference type="NCBI Taxonomy" id="670"/>
    <lineage>
        <taxon>Bacteria</taxon>
        <taxon>Pseudomonadati</taxon>
        <taxon>Pseudomonadota</taxon>
        <taxon>Gammaproteobacteria</taxon>
        <taxon>Vibrionales</taxon>
        <taxon>Vibrionaceae</taxon>
        <taxon>Vibrio</taxon>
    </lineage>
</organism>
<reference evidence="1" key="1">
    <citation type="submission" date="2020-09" db="EMBL/GenBank/DDBJ databases">
        <title>Genome sequence of Vibrio parahaemolyticus isolates.</title>
        <authorList>
            <person name="Hammerl J.A."/>
            <person name="Strauch E."/>
        </authorList>
    </citation>
    <scope>NUCLEOTIDE SEQUENCE</scope>
    <source>
        <strain evidence="1">17-VB00146</strain>
    </source>
</reference>
<dbReference type="AlphaFoldDB" id="A0A9Q3YG88"/>
<dbReference type="EMBL" id="JACVHL010000002">
    <property type="protein sequence ID" value="MCC3803774.1"/>
    <property type="molecule type" value="Genomic_DNA"/>
</dbReference>
<dbReference type="Proteomes" id="UP000726777">
    <property type="component" value="Unassembled WGS sequence"/>
</dbReference>